<dbReference type="RefSeq" id="WP_164187875.1">
    <property type="nucleotide sequence ID" value="NZ_JAAGMR010000123.1"/>
</dbReference>
<dbReference type="Gene3D" id="3.10.450.50">
    <property type="match status" value="1"/>
</dbReference>
<reference evidence="1 2" key="1">
    <citation type="submission" date="2020-01" db="EMBL/GenBank/DDBJ databases">
        <title>Insect and environment-associated Actinomycetes.</title>
        <authorList>
            <person name="Currrie C."/>
            <person name="Chevrette M."/>
            <person name="Carlson C."/>
            <person name="Stubbendieck R."/>
            <person name="Wendt-Pienkowski E."/>
        </authorList>
    </citation>
    <scope>NUCLEOTIDE SEQUENCE [LARGE SCALE GENOMIC DNA]</scope>
    <source>
        <strain evidence="1 2">SID7754</strain>
    </source>
</reference>
<organism evidence="1 2">
    <name type="scientific">Streptomyces bauhiniae</name>
    <dbReference type="NCBI Taxonomy" id="2340725"/>
    <lineage>
        <taxon>Bacteria</taxon>
        <taxon>Bacillati</taxon>
        <taxon>Actinomycetota</taxon>
        <taxon>Actinomycetes</taxon>
        <taxon>Kitasatosporales</taxon>
        <taxon>Streptomycetaceae</taxon>
        <taxon>Streptomyces</taxon>
    </lineage>
</organism>
<proteinExistence type="predicted"/>
<comment type="caution">
    <text evidence="1">The sequence shown here is derived from an EMBL/GenBank/DDBJ whole genome shotgun (WGS) entry which is preliminary data.</text>
</comment>
<evidence type="ECO:0000313" key="1">
    <source>
        <dbReference type="EMBL" id="NEB92035.1"/>
    </source>
</evidence>
<dbReference type="AlphaFoldDB" id="A0A7K3QQ82"/>
<evidence type="ECO:0000313" key="2">
    <source>
        <dbReference type="Proteomes" id="UP000470520"/>
    </source>
</evidence>
<accession>A0A7K3QQ82</accession>
<sequence>MTRRRLTECLDLMVSEATGALEAVGFDFVTLDEQGRILSDHQYFDTPPTYVVPAPGETD</sequence>
<dbReference type="EMBL" id="JAAGMR010000123">
    <property type="protein sequence ID" value="NEB92035.1"/>
    <property type="molecule type" value="Genomic_DNA"/>
</dbReference>
<name>A0A7K3QQ82_9ACTN</name>
<gene>
    <name evidence="1" type="ORF">G3I21_09925</name>
</gene>
<dbReference type="Proteomes" id="UP000470520">
    <property type="component" value="Unassembled WGS sequence"/>
</dbReference>
<protein>
    <submittedName>
        <fullName evidence="1">Uncharacterized protein</fullName>
    </submittedName>
</protein>